<sequence length="92" mass="10325">MKKQSSSINSRTDWPRVRALKDRSIKASSEHPEASVKHIVRGIVRQGLKPINPKASISLRVDADVLEWFKSKGPGYQTRINAVLRAFKDASL</sequence>
<evidence type="ECO:0008006" key="3">
    <source>
        <dbReference type="Google" id="ProtNLM"/>
    </source>
</evidence>
<evidence type="ECO:0000313" key="1">
    <source>
        <dbReference type="EMBL" id="QJR13505.1"/>
    </source>
</evidence>
<name>A0A6M4H2F3_9PROT</name>
<dbReference type="InterPro" id="IPR025528">
    <property type="entry name" value="BrnA_antitoxin"/>
</dbReference>
<dbReference type="AlphaFoldDB" id="A0A6M4H2F3"/>
<dbReference type="Pfam" id="PF14384">
    <property type="entry name" value="BrnA_antitoxin"/>
    <property type="match status" value="1"/>
</dbReference>
<gene>
    <name evidence="1" type="ORF">DSM104440_00289</name>
</gene>
<dbReference type="Proteomes" id="UP000503096">
    <property type="component" value="Chromosome"/>
</dbReference>
<dbReference type="EMBL" id="CP053073">
    <property type="protein sequence ID" value="QJR13505.1"/>
    <property type="molecule type" value="Genomic_DNA"/>
</dbReference>
<evidence type="ECO:0000313" key="2">
    <source>
        <dbReference type="Proteomes" id="UP000503096"/>
    </source>
</evidence>
<keyword evidence="2" id="KW-1185">Reference proteome</keyword>
<accession>A0A6M4H2F3</accession>
<organism evidence="1 2">
    <name type="scientific">Usitatibacter palustris</name>
    <dbReference type="NCBI Taxonomy" id="2732487"/>
    <lineage>
        <taxon>Bacteria</taxon>
        <taxon>Pseudomonadati</taxon>
        <taxon>Pseudomonadota</taxon>
        <taxon>Betaproteobacteria</taxon>
        <taxon>Nitrosomonadales</taxon>
        <taxon>Usitatibacteraceae</taxon>
        <taxon>Usitatibacter</taxon>
    </lineage>
</organism>
<proteinExistence type="predicted"/>
<dbReference type="InParanoid" id="A0A6M4H2F3"/>
<protein>
    <recommendedName>
        <fullName evidence="3">BrnA antitoxin of type II toxin-antitoxin system</fullName>
    </recommendedName>
</protein>
<dbReference type="KEGG" id="upl:DSM104440_00289"/>
<reference evidence="1 2" key="1">
    <citation type="submission" date="2020-04" db="EMBL/GenBank/DDBJ databases">
        <title>Usitatibacter rugosus gen. nov., sp. nov. and Usitatibacter palustris sp. nov., novel members of Usitatibacteraceae fam. nov. within the order Nitrosomonadales isolated from soil.</title>
        <authorList>
            <person name="Huber K.J."/>
            <person name="Neumann-Schaal M."/>
            <person name="Geppert A."/>
            <person name="Luckner M."/>
            <person name="Wanner G."/>
            <person name="Overmann J."/>
        </authorList>
    </citation>
    <scope>NUCLEOTIDE SEQUENCE [LARGE SCALE GENOMIC DNA]</scope>
    <source>
        <strain evidence="1 2">Swamp67</strain>
    </source>
</reference>
<dbReference type="RefSeq" id="WP_171160127.1">
    <property type="nucleotide sequence ID" value="NZ_CP053073.1"/>
</dbReference>